<sequence>MNLFDFVRRSEFLTKVFPNGLEESVYIGQIVFDVEGRLSVKIHTHQKPAVDVGKWGAWGKDFNVLVIELNGTGCDDINIVNWKKASYAKLNIVCEKGKKFISQQGDDWSVNIEFDDFIFQGFSNYIDGDKD</sequence>
<accession>A0ABD5BP82</accession>
<protein>
    <submittedName>
        <fullName evidence="1">Uncharacterized protein</fullName>
    </submittedName>
</protein>
<reference evidence="1 2" key="1">
    <citation type="submission" date="2023-07" db="EMBL/GenBank/DDBJ databases">
        <title>Pathogens genome sequencing project 196.</title>
        <authorList>
            <person name="Cao X."/>
        </authorList>
    </citation>
    <scope>NUCLEOTIDE SEQUENCE [LARGE SCALE GENOMIC DNA]</scope>
    <source>
        <strain evidence="1 2">SM41</strain>
    </source>
</reference>
<evidence type="ECO:0000313" key="1">
    <source>
        <dbReference type="EMBL" id="MDQ9558164.1"/>
    </source>
</evidence>
<dbReference type="Proteomes" id="UP001234811">
    <property type="component" value="Unassembled WGS sequence"/>
</dbReference>
<proteinExistence type="predicted"/>
<dbReference type="EMBL" id="JAVIPQ010000391">
    <property type="protein sequence ID" value="MDQ9558164.1"/>
    <property type="molecule type" value="Genomic_DNA"/>
</dbReference>
<dbReference type="RefSeq" id="WP_033648267.1">
    <property type="nucleotide sequence ID" value="NZ_CAMKHX010000001.1"/>
</dbReference>
<gene>
    <name evidence="1" type="ORF">RF091_21975</name>
</gene>
<organism evidence="1 2">
    <name type="scientific">Serratia marcescens</name>
    <dbReference type="NCBI Taxonomy" id="615"/>
    <lineage>
        <taxon>Bacteria</taxon>
        <taxon>Pseudomonadati</taxon>
        <taxon>Pseudomonadota</taxon>
        <taxon>Gammaproteobacteria</taxon>
        <taxon>Enterobacterales</taxon>
        <taxon>Yersiniaceae</taxon>
        <taxon>Serratia</taxon>
    </lineage>
</organism>
<comment type="caution">
    <text evidence="1">The sequence shown here is derived from an EMBL/GenBank/DDBJ whole genome shotgun (WGS) entry which is preliminary data.</text>
</comment>
<evidence type="ECO:0000313" key="2">
    <source>
        <dbReference type="Proteomes" id="UP001234811"/>
    </source>
</evidence>
<dbReference type="AlphaFoldDB" id="A0ABD5BP82"/>
<name>A0ABD5BP82_SERMA</name>